<comment type="caution">
    <text evidence="2">The sequence shown here is derived from an EMBL/GenBank/DDBJ whole genome shotgun (WGS) entry which is preliminary data.</text>
</comment>
<accession>A0ABN2Y4D9</accession>
<gene>
    <name evidence="2" type="ORF">GCM10009727_05030</name>
</gene>
<reference evidence="2 3" key="1">
    <citation type="journal article" date="2019" name="Int. J. Syst. Evol. Microbiol.">
        <title>The Global Catalogue of Microorganisms (GCM) 10K type strain sequencing project: providing services to taxonomists for standard genome sequencing and annotation.</title>
        <authorList>
            <consortium name="The Broad Institute Genomics Platform"/>
            <consortium name="The Broad Institute Genome Sequencing Center for Infectious Disease"/>
            <person name="Wu L."/>
            <person name="Ma J."/>
        </authorList>
    </citation>
    <scope>NUCLEOTIDE SEQUENCE [LARGE SCALE GENOMIC DNA]</scope>
    <source>
        <strain evidence="2 3">JCM 13850</strain>
    </source>
</reference>
<evidence type="ECO:0000259" key="1">
    <source>
        <dbReference type="Pfam" id="PF12680"/>
    </source>
</evidence>
<dbReference type="SUPFAM" id="SSF54427">
    <property type="entry name" value="NTF2-like"/>
    <property type="match status" value="1"/>
</dbReference>
<feature type="domain" description="SnoaL-like" evidence="1">
    <location>
        <begin position="29"/>
        <end position="123"/>
    </location>
</feature>
<evidence type="ECO:0000313" key="3">
    <source>
        <dbReference type="Proteomes" id="UP001501020"/>
    </source>
</evidence>
<keyword evidence="3" id="KW-1185">Reference proteome</keyword>
<evidence type="ECO:0000313" key="2">
    <source>
        <dbReference type="EMBL" id="GAA2120361.1"/>
    </source>
</evidence>
<sequence>MTATTPLARRADGALDAASFAAEAERMTNEALLDEWLALYHPDAVAEWVFDGAAQRYAGLDAIRPAASVLAEVWRAHRLRVRKIPQCADADTVVLTWEGGFRGRANQLGTEIWTFRGDLVARHQMYCHLDVRPRSSLWARTRVLLADPRTAVGVLAREARR</sequence>
<dbReference type="InterPro" id="IPR032710">
    <property type="entry name" value="NTF2-like_dom_sf"/>
</dbReference>
<protein>
    <recommendedName>
        <fullName evidence="1">SnoaL-like domain-containing protein</fullName>
    </recommendedName>
</protein>
<name>A0ABN2Y4D9_9ACTN</name>
<dbReference type="InterPro" id="IPR037401">
    <property type="entry name" value="SnoaL-like"/>
</dbReference>
<dbReference type="Pfam" id="PF12680">
    <property type="entry name" value="SnoaL_2"/>
    <property type="match status" value="1"/>
</dbReference>
<dbReference type="Gene3D" id="3.10.450.50">
    <property type="match status" value="1"/>
</dbReference>
<proteinExistence type="predicted"/>
<dbReference type="RefSeq" id="WP_344260896.1">
    <property type="nucleotide sequence ID" value="NZ_BAAAMR010000002.1"/>
</dbReference>
<organism evidence="2 3">
    <name type="scientific">Actinomadura napierensis</name>
    <dbReference type="NCBI Taxonomy" id="267854"/>
    <lineage>
        <taxon>Bacteria</taxon>
        <taxon>Bacillati</taxon>
        <taxon>Actinomycetota</taxon>
        <taxon>Actinomycetes</taxon>
        <taxon>Streptosporangiales</taxon>
        <taxon>Thermomonosporaceae</taxon>
        <taxon>Actinomadura</taxon>
    </lineage>
</organism>
<dbReference type="Proteomes" id="UP001501020">
    <property type="component" value="Unassembled WGS sequence"/>
</dbReference>
<dbReference type="EMBL" id="BAAAMR010000002">
    <property type="protein sequence ID" value="GAA2120361.1"/>
    <property type="molecule type" value="Genomic_DNA"/>
</dbReference>